<gene>
    <name evidence="1" type="ORF">BDQ94DRAFT_135098</name>
</gene>
<dbReference type="GeneID" id="38132949"/>
<evidence type="ECO:0000313" key="1">
    <source>
        <dbReference type="EMBL" id="RDH37823.1"/>
    </source>
</evidence>
<keyword evidence="2" id="KW-1185">Reference proteome</keyword>
<reference evidence="1 2" key="1">
    <citation type="submission" date="2018-07" db="EMBL/GenBank/DDBJ databases">
        <title>The genomes of Aspergillus section Nigri reveals drivers in fungal speciation.</title>
        <authorList>
            <consortium name="DOE Joint Genome Institute"/>
            <person name="Vesth T.C."/>
            <person name="Nybo J."/>
            <person name="Theobald S."/>
            <person name="Brandl J."/>
            <person name="Frisvad J.C."/>
            <person name="Nielsen K.F."/>
            <person name="Lyhne E.K."/>
            <person name="Kogle M.E."/>
            <person name="Kuo A."/>
            <person name="Riley R."/>
            <person name="Clum A."/>
            <person name="Nolan M."/>
            <person name="Lipzen A."/>
            <person name="Salamov A."/>
            <person name="Henrissat B."/>
            <person name="Wiebenga A."/>
            <person name="De vries R.P."/>
            <person name="Grigoriev I.V."/>
            <person name="Mortensen U.H."/>
            <person name="Andersen M.R."/>
            <person name="Baker S.E."/>
        </authorList>
    </citation>
    <scope>NUCLEOTIDE SEQUENCE [LARGE SCALE GENOMIC DNA]</scope>
    <source>
        <strain evidence="1 2">CBS 139.54b</strain>
    </source>
</reference>
<dbReference type="AlphaFoldDB" id="A0A3F3QF03"/>
<dbReference type="Proteomes" id="UP000253729">
    <property type="component" value="Unassembled WGS sequence"/>
</dbReference>
<name>A0A3F3QF03_9EURO</name>
<organism evidence="1 2">
    <name type="scientific">Aspergillus welwitschiae</name>
    <dbReference type="NCBI Taxonomy" id="1341132"/>
    <lineage>
        <taxon>Eukaryota</taxon>
        <taxon>Fungi</taxon>
        <taxon>Dikarya</taxon>
        <taxon>Ascomycota</taxon>
        <taxon>Pezizomycotina</taxon>
        <taxon>Eurotiomycetes</taxon>
        <taxon>Eurotiomycetidae</taxon>
        <taxon>Eurotiales</taxon>
        <taxon>Aspergillaceae</taxon>
        <taxon>Aspergillus</taxon>
        <taxon>Aspergillus subgen. Circumdati</taxon>
    </lineage>
</organism>
<dbReference type="EMBL" id="KZ852034">
    <property type="protein sequence ID" value="RDH37823.1"/>
    <property type="molecule type" value="Genomic_DNA"/>
</dbReference>
<proteinExistence type="predicted"/>
<accession>A0A3F3QF03</accession>
<dbReference type="RefSeq" id="XP_026630845.1">
    <property type="nucleotide sequence ID" value="XM_026764593.1"/>
</dbReference>
<evidence type="ECO:0000313" key="2">
    <source>
        <dbReference type="Proteomes" id="UP000253729"/>
    </source>
</evidence>
<protein>
    <submittedName>
        <fullName evidence="1">Uncharacterized protein</fullName>
    </submittedName>
</protein>
<sequence length="174" mass="19639">MRGPGHFLVPSLSSIHDLCCLSLDWSSDFSFPSNHLPPCRISLVFLLTLCSILFPSRWTASPSNSFANGSDHPHHRHYYPFPHRHPPLATNQPQSHGPRAVQKSFASTVSEPGIDCPLRRSQRESFRSGDSIRVAWAHLNHLHHHQPTFLGSVPFLPFQFLPFLVPRLDSVLLV</sequence>